<evidence type="ECO:0000256" key="1">
    <source>
        <dbReference type="PROSITE-ProRule" id="PRU01360"/>
    </source>
</evidence>
<sequence>MDFLIYILKSTAVLSLFYLIYLALLKNETFFDTNRKFLIGGILISFMLPLMKFTRTVYRELPVFDFPITEAEVAVAEIPQNSFEFGIWEVALSLYFLGVVVMTFLFLRKLFGLLRFFRSQNYTVQDGFRVIQADGLEAPFSFFKYIVVDQHQYTAQDFEMILEHEQTHARQYHSLDTLFMQLMLIINWFNPLAWFYRSAVIQNLEYLADATTAGKLNSRRNYQLALVKVAVPGKVPALTNSFYQSFIKKRIVMLNKQSSSKTNQLKMAVVLPVLAVFIWGFNFKEEVRYVESNTSGLGEQPEVEVAVKASTVEKESEATDENLKATTQSSNDDKQTRATHLQAGTVQTSFKRVITNTFTKSDLDALAKELESDYQVILSFSKLDYNDASQLVGIKISLKDKSSGNQSSSSYSGSTPLNDIVIYRSEDGTFGVVSGRNSMVQAQSMTEAEYEAFKERTEARVAETKARVAERREELEMRKAEMEAEVELRKAEIEAEMELRKAELEARRELREQEMEAKRAEMEELKVMGYGRSGSATHNSRFKTPDSSNLRPKEILLYGAPKDGFSIRTYGTGENSDEQPLFIKDGKEISHEELKMIDPEDIESLSVLKDASATALYKEKGKNGVILITTKSKKN</sequence>
<keyword evidence="4" id="KW-1133">Transmembrane helix</keyword>
<name>A0A2G1VS33_9FLAO</name>
<dbReference type="SUPFAM" id="SSF56935">
    <property type="entry name" value="Porins"/>
    <property type="match status" value="1"/>
</dbReference>
<dbReference type="Gene3D" id="2.170.130.10">
    <property type="entry name" value="TonB-dependent receptor, plug domain"/>
    <property type="match status" value="1"/>
</dbReference>
<keyword evidence="1" id="KW-1134">Transmembrane beta strand</keyword>
<keyword evidence="1" id="KW-0998">Cell outer membrane</keyword>
<keyword evidence="1" id="KW-0813">Transport</keyword>
<dbReference type="GO" id="GO:0009279">
    <property type="term" value="C:cell outer membrane"/>
    <property type="evidence" value="ECO:0007669"/>
    <property type="project" value="UniProtKB-SubCell"/>
</dbReference>
<evidence type="ECO:0000256" key="4">
    <source>
        <dbReference type="SAM" id="Phobius"/>
    </source>
</evidence>
<keyword evidence="1 4" id="KW-0812">Transmembrane</keyword>
<feature type="transmembrane region" description="Helical" evidence="4">
    <location>
        <begin position="85"/>
        <end position="107"/>
    </location>
</feature>
<evidence type="ECO:0000256" key="2">
    <source>
        <dbReference type="SAM" id="Coils"/>
    </source>
</evidence>
<proteinExistence type="inferred from homology"/>
<dbReference type="Pfam" id="PF05569">
    <property type="entry name" value="Peptidase_M56"/>
    <property type="match status" value="1"/>
</dbReference>
<dbReference type="Proteomes" id="UP000229433">
    <property type="component" value="Unassembled WGS sequence"/>
</dbReference>
<evidence type="ECO:0008006" key="9">
    <source>
        <dbReference type="Google" id="ProtNLM"/>
    </source>
</evidence>
<feature type="transmembrane region" description="Helical" evidence="4">
    <location>
        <begin position="37"/>
        <end position="54"/>
    </location>
</feature>
<organism evidence="7 8">
    <name type="scientific">Leeuwenhoekiella nanhaiensis</name>
    <dbReference type="NCBI Taxonomy" id="1655491"/>
    <lineage>
        <taxon>Bacteria</taxon>
        <taxon>Pseudomonadati</taxon>
        <taxon>Bacteroidota</taxon>
        <taxon>Flavobacteriia</taxon>
        <taxon>Flavobacteriales</taxon>
        <taxon>Flavobacteriaceae</taxon>
        <taxon>Leeuwenhoekiella</taxon>
    </lineage>
</organism>
<evidence type="ECO:0000259" key="6">
    <source>
        <dbReference type="Pfam" id="PF07715"/>
    </source>
</evidence>
<feature type="coiled-coil region" evidence="2">
    <location>
        <begin position="454"/>
        <end position="528"/>
    </location>
</feature>
<comment type="subcellular location">
    <subcellularLocation>
        <location evidence="1">Cell outer membrane</location>
        <topology evidence="1">Multi-pass membrane protein</topology>
    </subcellularLocation>
</comment>
<dbReference type="InterPro" id="IPR023997">
    <property type="entry name" value="TonB-dep_OMP_SusC/RagA_CS"/>
</dbReference>
<evidence type="ECO:0000259" key="5">
    <source>
        <dbReference type="Pfam" id="PF05569"/>
    </source>
</evidence>
<dbReference type="EMBL" id="NQXA01000004">
    <property type="protein sequence ID" value="PHQ29554.1"/>
    <property type="molecule type" value="Genomic_DNA"/>
</dbReference>
<dbReference type="PANTHER" id="PTHR34978">
    <property type="entry name" value="POSSIBLE SENSOR-TRANSDUCER PROTEIN BLAR"/>
    <property type="match status" value="1"/>
</dbReference>
<dbReference type="InterPro" id="IPR012910">
    <property type="entry name" value="Plug_dom"/>
</dbReference>
<dbReference type="NCBIfam" id="TIGR04057">
    <property type="entry name" value="SusC_RagA_signa"/>
    <property type="match status" value="1"/>
</dbReference>
<comment type="similarity">
    <text evidence="1">Belongs to the TonB-dependent receptor family.</text>
</comment>
<dbReference type="AlphaFoldDB" id="A0A2G1VS33"/>
<feature type="domain" description="Peptidase M56" evidence="5">
    <location>
        <begin position="146"/>
        <end position="254"/>
    </location>
</feature>
<dbReference type="Pfam" id="PF07715">
    <property type="entry name" value="Plug"/>
    <property type="match status" value="1"/>
</dbReference>
<gene>
    <name evidence="7" type="ORF">CJ305_09570</name>
</gene>
<dbReference type="RefSeq" id="WP_099646048.1">
    <property type="nucleotide sequence ID" value="NZ_KZ319290.1"/>
</dbReference>
<dbReference type="PROSITE" id="PS52016">
    <property type="entry name" value="TONB_DEPENDENT_REC_3"/>
    <property type="match status" value="1"/>
</dbReference>
<dbReference type="PANTHER" id="PTHR34978:SF3">
    <property type="entry name" value="SLR0241 PROTEIN"/>
    <property type="match status" value="1"/>
</dbReference>
<evidence type="ECO:0000313" key="7">
    <source>
        <dbReference type="EMBL" id="PHQ29554.1"/>
    </source>
</evidence>
<reference evidence="7 8" key="1">
    <citation type="submission" date="2017-08" db="EMBL/GenBank/DDBJ databases">
        <title>The whole genome shortgun sequences of strain Leeuwenhoekiella nanhaiensis G18 from the South China Sea.</title>
        <authorList>
            <person name="Liu Q."/>
        </authorList>
    </citation>
    <scope>NUCLEOTIDE SEQUENCE [LARGE SCALE GENOMIC DNA]</scope>
    <source>
        <strain evidence="7 8">G18</strain>
    </source>
</reference>
<evidence type="ECO:0000256" key="3">
    <source>
        <dbReference type="SAM" id="MobiDB-lite"/>
    </source>
</evidence>
<evidence type="ECO:0000313" key="8">
    <source>
        <dbReference type="Proteomes" id="UP000229433"/>
    </source>
</evidence>
<dbReference type="InterPro" id="IPR037066">
    <property type="entry name" value="Plug_dom_sf"/>
</dbReference>
<feature type="region of interest" description="Disordered" evidence="3">
    <location>
        <begin position="316"/>
        <end position="337"/>
    </location>
</feature>
<dbReference type="CDD" id="cd07341">
    <property type="entry name" value="M56_BlaR1_MecR1_like"/>
    <property type="match status" value="1"/>
</dbReference>
<keyword evidence="2" id="KW-0175">Coiled coil</keyword>
<feature type="domain" description="TonB-dependent receptor plug" evidence="6">
    <location>
        <begin position="563"/>
        <end position="625"/>
    </location>
</feature>
<feature type="transmembrane region" description="Helical" evidence="4">
    <location>
        <begin position="6"/>
        <end position="25"/>
    </location>
</feature>
<dbReference type="InterPro" id="IPR008756">
    <property type="entry name" value="Peptidase_M56"/>
</dbReference>
<comment type="caution">
    <text evidence="7">The sequence shown here is derived from an EMBL/GenBank/DDBJ whole genome shotgun (WGS) entry which is preliminary data.</text>
</comment>
<keyword evidence="1 4" id="KW-0472">Membrane</keyword>
<accession>A0A2G1VS33</accession>
<protein>
    <recommendedName>
        <fullName evidence="9">Peptidase M56 domain-containing protein</fullName>
    </recommendedName>
</protein>
<dbReference type="OrthoDB" id="1522859at2"/>
<dbReference type="InterPro" id="IPR039426">
    <property type="entry name" value="TonB-dep_rcpt-like"/>
</dbReference>
<keyword evidence="8" id="KW-1185">Reference proteome</keyword>
<dbReference type="InterPro" id="IPR052173">
    <property type="entry name" value="Beta-lactam_resp_regulator"/>
</dbReference>